<dbReference type="InterPro" id="IPR016039">
    <property type="entry name" value="Thiolase-like"/>
</dbReference>
<dbReference type="PROSITE" id="PS50075">
    <property type="entry name" value="CARRIER"/>
    <property type="match status" value="2"/>
</dbReference>
<feature type="domain" description="Ketosynthase family 3 (KS3)" evidence="12">
    <location>
        <begin position="32"/>
        <end position="460"/>
    </location>
</feature>
<dbReference type="Pfam" id="PF02801">
    <property type="entry name" value="Ketoacyl-synt_C"/>
    <property type="match status" value="2"/>
</dbReference>
<feature type="region of interest" description="C-terminal hotdog fold" evidence="9">
    <location>
        <begin position="1066"/>
        <end position="1202"/>
    </location>
</feature>
<dbReference type="InterPro" id="IPR057326">
    <property type="entry name" value="KR_dom"/>
</dbReference>
<evidence type="ECO:0000256" key="4">
    <source>
        <dbReference type="ARBA" id="ARBA00022553"/>
    </source>
</evidence>
<dbReference type="PROSITE" id="PS52004">
    <property type="entry name" value="KS3_2"/>
    <property type="match status" value="2"/>
</dbReference>
<dbReference type="Gene3D" id="1.10.1200.10">
    <property type="entry name" value="ACP-like"/>
    <property type="match status" value="2"/>
</dbReference>
<dbReference type="Pfam" id="PF22953">
    <property type="entry name" value="SpnB_Rossmann"/>
    <property type="match status" value="1"/>
</dbReference>
<dbReference type="FunFam" id="3.40.366.10:FF:000002">
    <property type="entry name" value="Probable polyketide synthase 2"/>
    <property type="match status" value="1"/>
</dbReference>
<keyword evidence="3" id="KW-0596">Phosphopantetheine</keyword>
<dbReference type="Gene3D" id="3.40.50.720">
    <property type="entry name" value="NAD(P)-binding Rossmann-like Domain"/>
    <property type="match status" value="2"/>
</dbReference>
<evidence type="ECO:0000256" key="5">
    <source>
        <dbReference type="ARBA" id="ARBA00022679"/>
    </source>
</evidence>
<dbReference type="RefSeq" id="WP_135567825.1">
    <property type="nucleotide sequence ID" value="NZ_CP103060.1"/>
</dbReference>
<reference evidence="14 15" key="1">
    <citation type="submission" date="2018-10" db="EMBL/GenBank/DDBJ databases">
        <title>Isolation of pseudouridimycin from Streptomyces albus DSM 40763.</title>
        <authorList>
            <person name="Rosenqvist P."/>
            <person name="Metsae-Ketelae M."/>
            <person name="Virta P."/>
        </authorList>
    </citation>
    <scope>NUCLEOTIDE SEQUENCE [LARGE SCALE GENOMIC DNA]</scope>
    <source>
        <strain evidence="14 15">DSM 40763</strain>
    </source>
</reference>
<dbReference type="SMART" id="SM01294">
    <property type="entry name" value="PKS_PP_betabranch"/>
    <property type="match status" value="2"/>
</dbReference>
<dbReference type="InterPro" id="IPR050091">
    <property type="entry name" value="PKS_NRPS_Biosynth_Enz"/>
</dbReference>
<feature type="region of interest" description="Disordered" evidence="10">
    <location>
        <begin position="457"/>
        <end position="481"/>
    </location>
</feature>
<dbReference type="PANTHER" id="PTHR43775:SF51">
    <property type="entry name" value="INACTIVE PHENOLPHTHIOCEROL SYNTHESIS POLYKETIDE SYNTHASE TYPE I PKS1-RELATED"/>
    <property type="match status" value="1"/>
</dbReference>
<dbReference type="InterPro" id="IPR041618">
    <property type="entry name" value="PKS_DE"/>
</dbReference>
<dbReference type="GO" id="GO:0004315">
    <property type="term" value="F:3-oxoacyl-[acyl-carrier-protein] synthase activity"/>
    <property type="evidence" value="ECO:0007669"/>
    <property type="project" value="InterPro"/>
</dbReference>
<keyword evidence="5" id="KW-0808">Transferase</keyword>
<dbReference type="InterPro" id="IPR016036">
    <property type="entry name" value="Malonyl_transacylase_ACP-bd"/>
</dbReference>
<dbReference type="SMART" id="SM00825">
    <property type="entry name" value="PKS_KS"/>
    <property type="match status" value="2"/>
</dbReference>
<dbReference type="InterPro" id="IPR014030">
    <property type="entry name" value="Ketoacyl_synth_N"/>
</dbReference>
<keyword evidence="6" id="KW-0045">Antibiotic biosynthesis</keyword>
<dbReference type="Pfam" id="PF08659">
    <property type="entry name" value="KR"/>
    <property type="match status" value="2"/>
</dbReference>
<protein>
    <submittedName>
        <fullName evidence="14">SDR family NAD(P)-dependent oxidoreductase</fullName>
    </submittedName>
</protein>
<dbReference type="CDD" id="cd08952">
    <property type="entry name" value="KR_1_SDR_x"/>
    <property type="match status" value="1"/>
</dbReference>
<dbReference type="InterPro" id="IPR015083">
    <property type="entry name" value="NorB/c/GfsB-D-like_docking"/>
</dbReference>
<dbReference type="Gene3D" id="3.10.129.110">
    <property type="entry name" value="Polyketide synthase dehydratase"/>
    <property type="match status" value="1"/>
</dbReference>
<dbReference type="FunFam" id="1.10.1200.10:FF:000007">
    <property type="entry name" value="Probable polyketide synthase pks17"/>
    <property type="match status" value="1"/>
</dbReference>
<dbReference type="Pfam" id="PF16197">
    <property type="entry name" value="KAsynt_C_assoc"/>
    <property type="match status" value="2"/>
</dbReference>
<dbReference type="PROSITE" id="PS52019">
    <property type="entry name" value="PKS_MFAS_DH"/>
    <property type="match status" value="1"/>
</dbReference>
<dbReference type="InterPro" id="IPR016035">
    <property type="entry name" value="Acyl_Trfase/lysoPLipase"/>
</dbReference>
<dbReference type="PROSITE" id="PS00606">
    <property type="entry name" value="KS3_1"/>
    <property type="match status" value="2"/>
</dbReference>
<dbReference type="GO" id="GO:0031177">
    <property type="term" value="F:phosphopantetheine binding"/>
    <property type="evidence" value="ECO:0007669"/>
    <property type="project" value="InterPro"/>
</dbReference>
<dbReference type="InterPro" id="IPR013968">
    <property type="entry name" value="PKS_KR"/>
</dbReference>
<feature type="active site" description="Proton acceptor; for dehydratase activity" evidence="9">
    <location>
        <position position="957"/>
    </location>
</feature>
<dbReference type="NCBIfam" id="NF045894">
    <property type="entry name" value="PKS_plus_SDR"/>
    <property type="match status" value="1"/>
</dbReference>
<comment type="cofactor">
    <cofactor evidence="1">
        <name>pantetheine 4'-phosphate</name>
        <dbReference type="ChEBI" id="CHEBI:47942"/>
    </cofactor>
</comment>
<accession>A0A8H1QK21</accession>
<dbReference type="InterPro" id="IPR049900">
    <property type="entry name" value="PKS_mFAS_DH"/>
</dbReference>
<dbReference type="SUPFAM" id="SSF55048">
    <property type="entry name" value="Probable ACP-binding domain of malonyl-CoA ACP transacylase"/>
    <property type="match status" value="2"/>
</dbReference>
<dbReference type="Gene3D" id="3.30.70.3290">
    <property type="match status" value="2"/>
</dbReference>
<dbReference type="Gene3D" id="6.10.140.1830">
    <property type="match status" value="1"/>
</dbReference>
<dbReference type="SUPFAM" id="SSF47336">
    <property type="entry name" value="ACP-like"/>
    <property type="match status" value="2"/>
</dbReference>
<dbReference type="InterPro" id="IPR020841">
    <property type="entry name" value="PKS_Beta-ketoAc_synthase_dom"/>
</dbReference>
<dbReference type="SMART" id="SM00826">
    <property type="entry name" value="PKS_DH"/>
    <property type="match status" value="1"/>
</dbReference>
<dbReference type="InterPro" id="IPR020806">
    <property type="entry name" value="PKS_PP-bd"/>
</dbReference>
<dbReference type="SMART" id="SM00827">
    <property type="entry name" value="PKS_AT"/>
    <property type="match status" value="2"/>
</dbReference>
<dbReference type="PANTHER" id="PTHR43775">
    <property type="entry name" value="FATTY ACID SYNTHASE"/>
    <property type="match status" value="1"/>
</dbReference>
<dbReference type="InterPro" id="IPR020807">
    <property type="entry name" value="PKS_DH"/>
</dbReference>
<dbReference type="InterPro" id="IPR036291">
    <property type="entry name" value="NAD(P)-bd_dom_sf"/>
</dbReference>
<dbReference type="InterPro" id="IPR014031">
    <property type="entry name" value="Ketoacyl_synth_C"/>
</dbReference>
<comment type="pathway">
    <text evidence="2">Antibiotic biosynthesis.</text>
</comment>
<dbReference type="GO" id="GO:0033068">
    <property type="term" value="P:macrolide biosynthetic process"/>
    <property type="evidence" value="ECO:0007669"/>
    <property type="project" value="UniProtKB-ARBA"/>
</dbReference>
<feature type="active site" description="Proton donor; for dehydratase activity" evidence="9">
    <location>
        <position position="1127"/>
    </location>
</feature>
<dbReference type="InterPro" id="IPR036736">
    <property type="entry name" value="ACP-like_sf"/>
</dbReference>
<evidence type="ECO:0000259" key="11">
    <source>
        <dbReference type="PROSITE" id="PS50075"/>
    </source>
</evidence>
<dbReference type="InterPro" id="IPR032821">
    <property type="entry name" value="PKS_assoc"/>
</dbReference>
<evidence type="ECO:0000256" key="3">
    <source>
        <dbReference type="ARBA" id="ARBA00022450"/>
    </source>
</evidence>
<dbReference type="InterPro" id="IPR049551">
    <property type="entry name" value="PKS_DH_C"/>
</dbReference>
<dbReference type="Pfam" id="PF14765">
    <property type="entry name" value="PS-DH"/>
    <property type="match status" value="1"/>
</dbReference>
<dbReference type="InterPro" id="IPR001227">
    <property type="entry name" value="Ac_transferase_dom_sf"/>
</dbReference>
<dbReference type="SUPFAM" id="SSF52151">
    <property type="entry name" value="FabD/lysophospholipase-like"/>
    <property type="match status" value="2"/>
</dbReference>
<dbReference type="CDD" id="cd08956">
    <property type="entry name" value="KR_3_FAS_SDR_x"/>
    <property type="match status" value="1"/>
</dbReference>
<dbReference type="InterPro" id="IPR049552">
    <property type="entry name" value="PKS_DH_N"/>
</dbReference>
<dbReference type="Gene3D" id="3.40.366.10">
    <property type="entry name" value="Malonyl-Coenzyme A Acyl Carrier Protein, domain 2"/>
    <property type="match status" value="2"/>
</dbReference>
<dbReference type="SMART" id="SM00823">
    <property type="entry name" value="PKS_PP"/>
    <property type="match status" value="2"/>
</dbReference>
<keyword evidence="7" id="KW-0511">Multifunctional enzyme</keyword>
<dbReference type="PROSITE" id="PS00012">
    <property type="entry name" value="PHOSPHOPANTETHEINE"/>
    <property type="match status" value="2"/>
</dbReference>
<feature type="domain" description="Carrier" evidence="11">
    <location>
        <begin position="1633"/>
        <end position="1708"/>
    </location>
</feature>
<feature type="region of interest" description="N-terminal hotdog fold" evidence="9">
    <location>
        <begin position="925"/>
        <end position="1054"/>
    </location>
</feature>
<evidence type="ECO:0000256" key="10">
    <source>
        <dbReference type="SAM" id="MobiDB-lite"/>
    </source>
</evidence>
<dbReference type="Gene3D" id="3.40.47.10">
    <property type="match status" value="2"/>
</dbReference>
<gene>
    <name evidence="14" type="ORF">D8771_33840</name>
</gene>
<dbReference type="GO" id="GO:0006633">
    <property type="term" value="P:fatty acid biosynthetic process"/>
    <property type="evidence" value="ECO:0007669"/>
    <property type="project" value="InterPro"/>
</dbReference>
<dbReference type="CDD" id="cd00833">
    <property type="entry name" value="PKS"/>
    <property type="match status" value="2"/>
</dbReference>
<evidence type="ECO:0000256" key="1">
    <source>
        <dbReference type="ARBA" id="ARBA00001957"/>
    </source>
</evidence>
<keyword evidence="8" id="KW-0012">Acyltransferase</keyword>
<dbReference type="FunFam" id="3.40.47.10:FF:000019">
    <property type="entry name" value="Polyketide synthase type I"/>
    <property type="match status" value="2"/>
</dbReference>
<evidence type="ECO:0000259" key="12">
    <source>
        <dbReference type="PROSITE" id="PS52004"/>
    </source>
</evidence>
<sequence length="3344" mass="351706">MNEERLREYLKRATADLHRTRQKLTEYEARDSEPIAIVGMSCRLPGGVTSPEELWDLVSAGTDAVSHFPDDRGWDLASLYDPDPDRPGTTYCTQGGFLYDAAEFDPELFGLSPREALAVDPQQRLLLEASWEALERGGVSPTSLRGSRTGVYVGIMYQDYGTRSRRPPRGLEGYIGNGSSPSIASGRIAYTFGFEGPAVTLDTACSSSLVALHLACQALRSGECTMALAGGVTVMSTPVTFVQFSRHRGLAPDGRCKSFADGADGTGWSEGVGLLALERLSVARRNGHPVLAVIRGTAVNQDGASSGLTAPNGPSQQRVIRQALANAGLTPQDVDAVEAHGTGTTLGDPIEAQALLATYGQDRPADRPLWLGSLKSNLGHTQAAAGVAGVIKMVQALRHAALPKTLHVDRPSRHIDWSGGGLRLLTEARPWPAPTPDRPRRAGVSAFGVSGTNAHAILEQAPPPPGPEPAAEPSTGPVRTGAPARRLAAVPWVVSAKTADGLAGQARRLLSGVGSHTARDVGFSLATTRAALEHRAVVLGTDTGEMSAALAALADEAGGAPDVIEGRRLDGPVAFMFSGQGSQHAGMGRALYDAFPVFAQALDEVCAHFRPPADGPGVPLKQVMFEADGLLDRTEHTQPALFALEVALFRLLESWGLQPDHLIGHSVGELSAAHVAGALTLPDACRLVSARARLMQALPAGGAMVAVRATEAEVVPLLGPGVSVGAVNAAGSVVLSGDEDAVLRVAAEFPGRDTRRLTVSHAFHSHHMDGMLAEFRAVAESVEHHRPRIPVVSNLTGQLVEEFTADHWVRHVREPVRFADGIARLRALGTARFVELGPGGALCSAVADDVPAPCLVQPLLRKERPEPEALTAALARLWASGLSVDWPAFYEGTGARRVDLPTFAFRRRRLWLDVPLSRDGATGGHPVLDVGMARADTDGFVFGGELSAATHPWLADHRVAGRILVPGTAFLELALRVGGRIGCPRVDELVLAEPLVLDPADRISVQVVVGAADSFGNRTVTGYSRPCTGQDEIAGDQPWTQHFSGTLAARREQPEPGPTAWPPDGATPVDIGDLYDGLAAAGLEYGPLLRGLRAAWRLGDEIHAEVELPESQSVDAECFELHPALLDAALHAAALDAGTSPGAVPFTWTGVDVHSPGATALRVTLNPAAPHSLKLTATDPAGTPVVSVDSLLVRPLTGEPRTPARHRDALFRIEWQEVPARHAPATGPSDTLPEMVELPGGGDLPHEPYEAVREALHRTLALLQERLAAPAAPDGTPLVLRTRAAARLPGDSGDIDPVAAAVQGLVRSAQSENPDRFVLVDATDDATELPLAGLPADEPHLVLRDSRWYAPRLARLPGPAEEPPAGLDPQGTVLVTGATGRLGRAVCAHLVEQHGVRHLLLTSRSGPDAADAPELTALDADVRLAACDAADRDALAQLLADVPAEHPLTAVVHLAGILDDGIVQSLTPERIDAVLAPKVAGARNLHELTRDLDLSAFVLFASAAGTFGGPGQGNYAAANAYLDALAVQRRQAGLPGLSLAWGLWAGEDGMVGGISDLDLERAHGIGILSLDNADGLALFDTALRRPEANLVPAAFDFTPLRALDREQALPALLRGLVRRDKPAVPRRTAARPARMLDVVRARVAAVLRYPSPTAVDPAKAFSELGFDSLMAVELRNALGEQTGLRLPASVIFDQPTPAALAEHLEALTAAHDDRAASAPGAAPQAGAVPGQAASDDPIAIVSMACRLPGGVESPEDLWQLVLRGEDAIRPMPTDRGWDIDTLYDPDPDRPGTSYVREGGFLTGADRFDPAPFGISPREALAMDPQQRLLLESSWELFERAGIPARSLRGSRTGVFVGLMYTDYPMLLHGRDHDLDGHLGTGTAGSVASGRIAYTYGLEGPAVTVDTACSSSLVALHQAVAALRAGECSLAMAGGVTVMSTPDIFTEFSRQRGLAGDGRCKPFAQAADGTGWGEGLGLLLLERLSDARRNGHTVLGVVRGSAVNQDGASNGLSAPNGPSQQRVIRQALAGAGLTAADIDAVEAHGTGTPLGDPIEAQALLATYGRERSGGTPLLVGALKSNFGHTQAAAGVSGIIKTVMAMRHGVLPGIVHLDAPSSQVDWGSGAVRLLAGNEEWPHTGRPRRAAVSSFGISGTNAHVILEQAPDTAEPAAAHAPEETSRPPAAVAWTLSAPSAPDLRAQADRLLPAVEELEPADVGLTLATTRSAFEHRAVLVGADRAELIDGLRALAAGEPSGNAVEGVARPAARPVFVFPGQGSQWAGMAAELLDTAPPFAHSIARCEAALSEFVDWRLTDVLRGAPDAPGLDTDDVVQPVTFAVNVSLAELWRSHGVEPAAVVGHSQGEIAAACVAGALSLRDAARVVCLRSREIAALTGLGGLLSVAAPPARVEELLHRHEGRLHIGVVNSPRSVVVSGDADALRELTAECADHDIRAKRIPVNYASHSPHVDVVGARLLELLEPVTPLEPEVPFLSTVTGEWIDGPVCDAGYWFSNLRRPVRFADSVRTLVAQGFGPLIEVSAHPVLTGAVEETLADSGTGTPDGTALGTLRRSDGGPTRFLLSVGEAYAAGVDVDWHRVYEDTGARRVDLPPYAFQRRRFWPEFPPAAPQAADPAEAEFWRAVRSQDLDALVEHTGVDRRELEPALPALSRWHTARQLSTILDSWRYRIQWEPVPATPADTEQLTGTWLVLRRPGAHDSLAGQVTHALARAGAEVTALEVSADAPDDADRLAGQITEALRGRHLTGVLCLTGLDTTPHPEHPTVPAGLAACLAAARALTALDLGAPLWLATSRTVGCGPDDPPRDPAQALVWGTGLVLGLDQPRRWGGLIDLPAELDDDSARHLCTVLGGRTGEEQVAVRPTGLLARRLVRAPADGPVTPWQPRDTVVITGGTGAIGGHLARWAARSGAERVVLVSRRGQDADGMPDLFNELVELGADVVIAACDLADPDALGDLFAKIGSNGPPIRAVLHAAGTSGRRLPLDELTTGELAAVLTPKVTGTRNLAALVESLDLDAFVLFSSGAGIWGGAGRIGYAAANAYLDAFAAERRAAGLPVTSIAWGAWGGGGMVDADTAAQLGRLGNRQMPPDTAVAALADAVGRRDTNLLVADIGWQTFAPAYTAARSRPLLLGVPEARQALTEPDAATVGSGGRPEFVRELSALDDGERQRLMLDRLRREAAVALGHDSAAELQSDRSFRDLGFDSLTVVALRNRLTAITGLELPTTLVFDHPTFPDLARHLTSRLFAAEDENAALSPEEAATWSTLRSIPLSRLRETGLLDALLELAAAPQQGDAPEPDGETDAVGRVDDMNIADLVELALGTDNDAREN</sequence>
<dbReference type="Pfam" id="PF21089">
    <property type="entry name" value="PKS_DH_N"/>
    <property type="match status" value="1"/>
</dbReference>
<evidence type="ECO:0000256" key="8">
    <source>
        <dbReference type="ARBA" id="ARBA00023315"/>
    </source>
</evidence>
<dbReference type="Pfam" id="PF18369">
    <property type="entry name" value="PKS_DE"/>
    <property type="match status" value="1"/>
</dbReference>
<evidence type="ECO:0000256" key="7">
    <source>
        <dbReference type="ARBA" id="ARBA00023268"/>
    </source>
</evidence>
<dbReference type="Proteomes" id="UP000298111">
    <property type="component" value="Unassembled WGS sequence"/>
</dbReference>
<dbReference type="GO" id="GO:0004312">
    <property type="term" value="F:fatty acid synthase activity"/>
    <property type="evidence" value="ECO:0007669"/>
    <property type="project" value="TreeGrafter"/>
</dbReference>
<evidence type="ECO:0000256" key="9">
    <source>
        <dbReference type="PROSITE-ProRule" id="PRU01363"/>
    </source>
</evidence>
<evidence type="ECO:0000259" key="13">
    <source>
        <dbReference type="PROSITE" id="PS52019"/>
    </source>
</evidence>
<keyword evidence="4" id="KW-0597">Phosphoprotein</keyword>
<evidence type="ECO:0000313" key="14">
    <source>
        <dbReference type="EMBL" id="TGG74599.1"/>
    </source>
</evidence>
<dbReference type="GeneID" id="75185332"/>
<dbReference type="EMBL" id="RCIY01000120">
    <property type="protein sequence ID" value="TGG74599.1"/>
    <property type="molecule type" value="Genomic_DNA"/>
</dbReference>
<evidence type="ECO:0000256" key="2">
    <source>
        <dbReference type="ARBA" id="ARBA00004792"/>
    </source>
</evidence>
<dbReference type="Pfam" id="PF00550">
    <property type="entry name" value="PP-binding"/>
    <property type="match status" value="2"/>
</dbReference>
<dbReference type="Pfam" id="PF00698">
    <property type="entry name" value="Acyl_transf_1"/>
    <property type="match status" value="2"/>
</dbReference>
<dbReference type="InterPro" id="IPR055123">
    <property type="entry name" value="SpnB-like_Rossmann"/>
</dbReference>
<evidence type="ECO:0000313" key="15">
    <source>
        <dbReference type="Proteomes" id="UP000298111"/>
    </source>
</evidence>
<feature type="domain" description="Ketosynthase family 3 (KS3)" evidence="12">
    <location>
        <begin position="1735"/>
        <end position="2161"/>
    </location>
</feature>
<dbReference type="Pfam" id="PF00109">
    <property type="entry name" value="ketoacyl-synt"/>
    <property type="match status" value="2"/>
</dbReference>
<dbReference type="InterPro" id="IPR042104">
    <property type="entry name" value="PKS_dehydratase_sf"/>
</dbReference>
<evidence type="ECO:0000256" key="6">
    <source>
        <dbReference type="ARBA" id="ARBA00023194"/>
    </source>
</evidence>
<dbReference type="Pfam" id="PF08990">
    <property type="entry name" value="Docking"/>
    <property type="match status" value="1"/>
</dbReference>
<comment type="caution">
    <text evidence="14">The sequence shown here is derived from an EMBL/GenBank/DDBJ whole genome shotgun (WGS) entry which is preliminary data.</text>
</comment>
<dbReference type="SMART" id="SM00822">
    <property type="entry name" value="PKS_KR"/>
    <property type="match status" value="2"/>
</dbReference>
<proteinExistence type="predicted"/>
<dbReference type="InterPro" id="IPR009081">
    <property type="entry name" value="PP-bd_ACP"/>
</dbReference>
<dbReference type="SUPFAM" id="SSF53901">
    <property type="entry name" value="Thiolase-like"/>
    <property type="match status" value="2"/>
</dbReference>
<feature type="domain" description="Carrier" evidence="11">
    <location>
        <begin position="3184"/>
        <end position="3259"/>
    </location>
</feature>
<feature type="compositionally biased region" description="Pro residues" evidence="10">
    <location>
        <begin position="461"/>
        <end position="470"/>
    </location>
</feature>
<dbReference type="SUPFAM" id="SSF51735">
    <property type="entry name" value="NAD(P)-binding Rossmann-fold domains"/>
    <property type="match status" value="4"/>
</dbReference>
<feature type="domain" description="PKS/mFAS DH" evidence="13">
    <location>
        <begin position="925"/>
        <end position="1202"/>
    </location>
</feature>
<dbReference type="InterPro" id="IPR018201">
    <property type="entry name" value="Ketoacyl_synth_AS"/>
</dbReference>
<dbReference type="InterPro" id="IPR014043">
    <property type="entry name" value="Acyl_transferase_dom"/>
</dbReference>
<organism evidence="14 15">
    <name type="scientific">Streptomyces albus</name>
    <dbReference type="NCBI Taxonomy" id="1888"/>
    <lineage>
        <taxon>Bacteria</taxon>
        <taxon>Bacillati</taxon>
        <taxon>Actinomycetota</taxon>
        <taxon>Actinomycetes</taxon>
        <taxon>Kitasatosporales</taxon>
        <taxon>Streptomycetaceae</taxon>
        <taxon>Streptomyces</taxon>
    </lineage>
</organism>
<name>A0A8H1QK21_9ACTN</name>
<dbReference type="InterPro" id="IPR006162">
    <property type="entry name" value="Ppantetheine_attach_site"/>
</dbReference>